<comment type="caution">
    <text evidence="4">The sequence shown here is derived from an EMBL/GenBank/DDBJ whole genome shotgun (WGS) entry which is preliminary data.</text>
</comment>
<proteinExistence type="predicted"/>
<dbReference type="Proteomes" id="UP000887458">
    <property type="component" value="Unassembled WGS sequence"/>
</dbReference>
<evidence type="ECO:0000256" key="3">
    <source>
        <dbReference type="SAM" id="SignalP"/>
    </source>
</evidence>
<evidence type="ECO:0000256" key="1">
    <source>
        <dbReference type="ARBA" id="ARBA00004613"/>
    </source>
</evidence>
<feature type="chain" id="PRO_5047520336" evidence="3">
    <location>
        <begin position="28"/>
        <end position="80"/>
    </location>
</feature>
<reference evidence="4 5" key="2">
    <citation type="journal article" date="2022" name="Mol. Biol. Evol.">
        <title>Comparative Genomics Reveals Insights into the Divergent Evolution of Astigmatic Mites and Household Pest Adaptations.</title>
        <authorList>
            <person name="Xiong Q."/>
            <person name="Wan A.T."/>
            <person name="Liu X."/>
            <person name="Fung C.S."/>
            <person name="Xiao X."/>
            <person name="Malainual N."/>
            <person name="Hou J."/>
            <person name="Wang L."/>
            <person name="Wang M."/>
            <person name="Yang K.Y."/>
            <person name="Cui Y."/>
            <person name="Leung E.L."/>
            <person name="Nong W."/>
            <person name="Shin S.K."/>
            <person name="Au S.W."/>
            <person name="Jeong K.Y."/>
            <person name="Chew F.T."/>
            <person name="Hui J.H."/>
            <person name="Leung T.F."/>
            <person name="Tungtrongchitr A."/>
            <person name="Zhong N."/>
            <person name="Liu Z."/>
            <person name="Tsui S.K."/>
        </authorList>
    </citation>
    <scope>NUCLEOTIDE SEQUENCE [LARGE SCALE GENOMIC DNA]</scope>
    <source>
        <strain evidence="4">Derp</strain>
    </source>
</reference>
<reference evidence="4 5" key="1">
    <citation type="journal article" date="2018" name="J. Allergy Clin. Immunol.">
        <title>High-quality assembly of Dermatophagoides pteronyssinus genome and transcriptome reveals a wide range of novel allergens.</title>
        <authorList>
            <person name="Liu X.Y."/>
            <person name="Yang K.Y."/>
            <person name="Wang M.Q."/>
            <person name="Kwok J.S."/>
            <person name="Zeng X."/>
            <person name="Yang Z."/>
            <person name="Xiao X.J."/>
            <person name="Lau C.P."/>
            <person name="Li Y."/>
            <person name="Huang Z.M."/>
            <person name="Ba J.G."/>
            <person name="Yim A.K."/>
            <person name="Ouyang C.Y."/>
            <person name="Ngai S.M."/>
            <person name="Chan T.F."/>
            <person name="Leung E.L."/>
            <person name="Liu L."/>
            <person name="Liu Z.G."/>
            <person name="Tsui S.K."/>
        </authorList>
    </citation>
    <scope>NUCLEOTIDE SEQUENCE [LARGE SCALE GENOMIC DNA]</scope>
    <source>
        <strain evidence="4">Derp</strain>
    </source>
</reference>
<keyword evidence="3" id="KW-0732">Signal</keyword>
<evidence type="ECO:0000313" key="4">
    <source>
        <dbReference type="EMBL" id="KAH9423623.1"/>
    </source>
</evidence>
<organism evidence="4 5">
    <name type="scientific">Dermatophagoides pteronyssinus</name>
    <name type="common">European house dust mite</name>
    <dbReference type="NCBI Taxonomy" id="6956"/>
    <lineage>
        <taxon>Eukaryota</taxon>
        <taxon>Metazoa</taxon>
        <taxon>Ecdysozoa</taxon>
        <taxon>Arthropoda</taxon>
        <taxon>Chelicerata</taxon>
        <taxon>Arachnida</taxon>
        <taxon>Acari</taxon>
        <taxon>Acariformes</taxon>
        <taxon>Sarcoptiformes</taxon>
        <taxon>Astigmata</taxon>
        <taxon>Psoroptidia</taxon>
        <taxon>Analgoidea</taxon>
        <taxon>Pyroglyphidae</taxon>
        <taxon>Dermatophagoidinae</taxon>
        <taxon>Dermatophagoides</taxon>
    </lineage>
</organism>
<dbReference type="SUPFAM" id="SSF57095">
    <property type="entry name" value="Scorpion toxin-like"/>
    <property type="match status" value="1"/>
</dbReference>
<name>A0ABQ8JLY7_DERPT</name>
<keyword evidence="2" id="KW-0964">Secreted</keyword>
<dbReference type="InterPro" id="IPR036574">
    <property type="entry name" value="Scorpion_toxin-like_sf"/>
</dbReference>
<protein>
    <submittedName>
        <fullName evidence="4">Uncharacterized protein</fullName>
    </submittedName>
</protein>
<dbReference type="EMBL" id="NJHN03000031">
    <property type="protein sequence ID" value="KAH9423623.1"/>
    <property type="molecule type" value="Genomic_DNA"/>
</dbReference>
<keyword evidence="5" id="KW-1185">Reference proteome</keyword>
<feature type="signal peptide" evidence="3">
    <location>
        <begin position="1"/>
        <end position="27"/>
    </location>
</feature>
<accession>A0ABQ8JLY7</accession>
<evidence type="ECO:0000256" key="2">
    <source>
        <dbReference type="ARBA" id="ARBA00022525"/>
    </source>
</evidence>
<evidence type="ECO:0000313" key="5">
    <source>
        <dbReference type="Proteomes" id="UP000887458"/>
    </source>
</evidence>
<gene>
    <name evidence="4" type="ORF">DERP_005203</name>
</gene>
<sequence length="80" mass="8635">MKFLIGHSLAIILGLILALMILQPTMASTTPKSENQSTNSSLSESYNCPEPALCIKHCQETGYKNGICTGHGLHECKCVN</sequence>
<comment type="subcellular location">
    <subcellularLocation>
        <location evidence="1">Secreted</location>
    </subcellularLocation>
</comment>